<organism evidence="2 3">
    <name type="scientific">Vespula squamosa</name>
    <name type="common">Southern yellow jacket</name>
    <name type="synonym">Wasp</name>
    <dbReference type="NCBI Taxonomy" id="30214"/>
    <lineage>
        <taxon>Eukaryota</taxon>
        <taxon>Metazoa</taxon>
        <taxon>Ecdysozoa</taxon>
        <taxon>Arthropoda</taxon>
        <taxon>Hexapoda</taxon>
        <taxon>Insecta</taxon>
        <taxon>Pterygota</taxon>
        <taxon>Neoptera</taxon>
        <taxon>Endopterygota</taxon>
        <taxon>Hymenoptera</taxon>
        <taxon>Apocrita</taxon>
        <taxon>Aculeata</taxon>
        <taxon>Vespoidea</taxon>
        <taxon>Vespidae</taxon>
        <taxon>Vespinae</taxon>
        <taxon>Vespula</taxon>
    </lineage>
</organism>
<evidence type="ECO:0000256" key="1">
    <source>
        <dbReference type="SAM" id="MobiDB-lite"/>
    </source>
</evidence>
<dbReference type="EMBL" id="JAUDFV010000156">
    <property type="protein sequence ID" value="KAL2714746.1"/>
    <property type="molecule type" value="Genomic_DNA"/>
</dbReference>
<dbReference type="Proteomes" id="UP001607302">
    <property type="component" value="Unassembled WGS sequence"/>
</dbReference>
<keyword evidence="3" id="KW-1185">Reference proteome</keyword>
<accession>A0ABD2A290</accession>
<feature type="compositionally biased region" description="Polar residues" evidence="1">
    <location>
        <begin position="1"/>
        <end position="13"/>
    </location>
</feature>
<feature type="region of interest" description="Disordered" evidence="1">
    <location>
        <begin position="1"/>
        <end position="33"/>
    </location>
</feature>
<protein>
    <submittedName>
        <fullName evidence="2">Uncharacterized protein</fullName>
    </submittedName>
</protein>
<evidence type="ECO:0000313" key="3">
    <source>
        <dbReference type="Proteomes" id="UP001607302"/>
    </source>
</evidence>
<sequence>MRTINPLKNNQYRQIKEEKGEGKGRNVGTMARNSPAEDISGRVIILVGLERIKKLHGVVTTYAETSRLLVLLVVENLVQAID</sequence>
<dbReference type="AlphaFoldDB" id="A0ABD2A290"/>
<comment type="caution">
    <text evidence="2">The sequence shown here is derived from an EMBL/GenBank/DDBJ whole genome shotgun (WGS) entry which is preliminary data.</text>
</comment>
<gene>
    <name evidence="2" type="ORF">V1478_015931</name>
</gene>
<evidence type="ECO:0000313" key="2">
    <source>
        <dbReference type="EMBL" id="KAL2714746.1"/>
    </source>
</evidence>
<proteinExistence type="predicted"/>
<feature type="compositionally biased region" description="Basic and acidic residues" evidence="1">
    <location>
        <begin position="14"/>
        <end position="24"/>
    </location>
</feature>
<reference evidence="2 3" key="1">
    <citation type="journal article" date="2024" name="Ann. Entomol. Soc. Am.">
        <title>Genomic analyses of the southern and eastern yellowjacket wasps (Hymenoptera: Vespidae) reveal evolutionary signatures of social life.</title>
        <authorList>
            <person name="Catto M.A."/>
            <person name="Caine P.B."/>
            <person name="Orr S.E."/>
            <person name="Hunt B.G."/>
            <person name="Goodisman M.A.D."/>
        </authorList>
    </citation>
    <scope>NUCLEOTIDE SEQUENCE [LARGE SCALE GENOMIC DNA]</scope>
    <source>
        <strain evidence="2">233</strain>
        <tissue evidence="2">Head and thorax</tissue>
    </source>
</reference>
<name>A0ABD2A290_VESSQ</name>